<sequence length="68" mass="8057">MSRPEIWWSFLEGVSSVRERTNSLDFVTVANHPLHRYHESEQNEEAVKRDQAKEKSEKKKKEKQKGAM</sequence>
<dbReference type="Proteomes" id="UP001187315">
    <property type="component" value="Unassembled WGS sequence"/>
</dbReference>
<keyword evidence="3" id="KW-1185">Reference proteome</keyword>
<evidence type="ECO:0000313" key="3">
    <source>
        <dbReference type="Proteomes" id="UP001187315"/>
    </source>
</evidence>
<feature type="region of interest" description="Disordered" evidence="1">
    <location>
        <begin position="32"/>
        <end position="68"/>
    </location>
</feature>
<dbReference type="AlphaFoldDB" id="A0AA88LWJ1"/>
<accession>A0AA88LWJ1</accession>
<evidence type="ECO:0000313" key="2">
    <source>
        <dbReference type="EMBL" id="KAK2825623.1"/>
    </source>
</evidence>
<evidence type="ECO:0000256" key="1">
    <source>
        <dbReference type="SAM" id="MobiDB-lite"/>
    </source>
</evidence>
<gene>
    <name evidence="2" type="ORF">Q7C36_019550</name>
</gene>
<reference evidence="2" key="1">
    <citation type="submission" date="2023-08" db="EMBL/GenBank/DDBJ databases">
        <title>Pelteobagrus vachellii genome.</title>
        <authorList>
            <person name="Liu H."/>
        </authorList>
    </citation>
    <scope>NUCLEOTIDE SEQUENCE</scope>
    <source>
        <strain evidence="2">PRFRI_2022a</strain>
        <tissue evidence="2">Muscle</tissue>
    </source>
</reference>
<protein>
    <submittedName>
        <fullName evidence="2">Uncharacterized protein</fullName>
    </submittedName>
</protein>
<name>A0AA88LWJ1_TACVA</name>
<dbReference type="EMBL" id="JAVHJS010000020">
    <property type="protein sequence ID" value="KAK2825623.1"/>
    <property type="molecule type" value="Genomic_DNA"/>
</dbReference>
<feature type="compositionally biased region" description="Basic and acidic residues" evidence="1">
    <location>
        <begin position="36"/>
        <end position="59"/>
    </location>
</feature>
<comment type="caution">
    <text evidence="2">The sequence shown here is derived from an EMBL/GenBank/DDBJ whole genome shotgun (WGS) entry which is preliminary data.</text>
</comment>
<organism evidence="2 3">
    <name type="scientific">Tachysurus vachellii</name>
    <name type="common">Darkbarbel catfish</name>
    <name type="synonym">Pelteobagrus vachellii</name>
    <dbReference type="NCBI Taxonomy" id="175792"/>
    <lineage>
        <taxon>Eukaryota</taxon>
        <taxon>Metazoa</taxon>
        <taxon>Chordata</taxon>
        <taxon>Craniata</taxon>
        <taxon>Vertebrata</taxon>
        <taxon>Euteleostomi</taxon>
        <taxon>Actinopterygii</taxon>
        <taxon>Neopterygii</taxon>
        <taxon>Teleostei</taxon>
        <taxon>Ostariophysi</taxon>
        <taxon>Siluriformes</taxon>
        <taxon>Bagridae</taxon>
        <taxon>Tachysurus</taxon>
    </lineage>
</organism>
<proteinExistence type="predicted"/>